<protein>
    <submittedName>
        <fullName evidence="3">Tetratricopeptide repeat protein</fullName>
    </submittedName>
</protein>
<dbReference type="EMBL" id="JBHLXP010000003">
    <property type="protein sequence ID" value="MFC0049457.1"/>
    <property type="molecule type" value="Genomic_DNA"/>
</dbReference>
<dbReference type="RefSeq" id="WP_377245327.1">
    <property type="nucleotide sequence ID" value="NZ_JBHLXP010000003.1"/>
</dbReference>
<accession>A0ABV6BEZ9</accession>
<feature type="repeat" description="TPR" evidence="1">
    <location>
        <begin position="286"/>
        <end position="319"/>
    </location>
</feature>
<dbReference type="PANTHER" id="PTHR12558:SF13">
    <property type="entry name" value="CELL DIVISION CYCLE PROTEIN 27 HOMOLOG"/>
    <property type="match status" value="1"/>
</dbReference>
<dbReference type="PROSITE" id="PS50005">
    <property type="entry name" value="TPR"/>
    <property type="match status" value="1"/>
</dbReference>
<evidence type="ECO:0000313" key="3">
    <source>
        <dbReference type="EMBL" id="MFC0049457.1"/>
    </source>
</evidence>
<keyword evidence="2" id="KW-0732">Signal</keyword>
<gene>
    <name evidence="3" type="ORF">ACFFJP_14265</name>
</gene>
<dbReference type="Pfam" id="PF13432">
    <property type="entry name" value="TPR_16"/>
    <property type="match status" value="1"/>
</dbReference>
<dbReference type="SUPFAM" id="SSF48452">
    <property type="entry name" value="TPR-like"/>
    <property type="match status" value="1"/>
</dbReference>
<keyword evidence="1" id="KW-0802">TPR repeat</keyword>
<dbReference type="SMART" id="SM00028">
    <property type="entry name" value="TPR"/>
    <property type="match status" value="3"/>
</dbReference>
<sequence length="342" mass="36622">MRNLISGKSVVGQAVACALLLTAMSGLQSVHAHEYSALIDAKKYAEVETAVAAKLAIEPNNADALVGNIDLILVGDNVKRFDDAAKMAEQCITHNPKNSECHEALGNVLGSKAEKGDMMDAVGSLGTIRDAFKTAIALDPANYNAAMSLTSFYLEVPGLMGGSTSSAKKLIRTTEKSNPEVAKLLQAKFDLYDEEFVKASAGALAVNTDNNTTLVKLQRDLLVEIGLTLNREKQFADAERVLLAVVQRHPDSAPAYLGLGRSLLEQGKPQDALLSLEKSLQINATAAVHYRLGQTWQVLGDNKKAVASFEQALAFMPPLSAKSREDVEDQLKALKNPGFGSK</sequence>
<comment type="caution">
    <text evidence="3">The sequence shown here is derived from an EMBL/GenBank/DDBJ whole genome shotgun (WGS) entry which is preliminary data.</text>
</comment>
<evidence type="ECO:0000313" key="4">
    <source>
        <dbReference type="Proteomes" id="UP001589813"/>
    </source>
</evidence>
<organism evidence="3 4">
    <name type="scientific">Rheinheimera tilapiae</name>
    <dbReference type="NCBI Taxonomy" id="875043"/>
    <lineage>
        <taxon>Bacteria</taxon>
        <taxon>Pseudomonadati</taxon>
        <taxon>Pseudomonadota</taxon>
        <taxon>Gammaproteobacteria</taxon>
        <taxon>Chromatiales</taxon>
        <taxon>Chromatiaceae</taxon>
        <taxon>Rheinheimera</taxon>
    </lineage>
</organism>
<dbReference type="Proteomes" id="UP001589813">
    <property type="component" value="Unassembled WGS sequence"/>
</dbReference>
<dbReference type="InterPro" id="IPR019734">
    <property type="entry name" value="TPR_rpt"/>
</dbReference>
<proteinExistence type="predicted"/>
<feature type="signal peptide" evidence="2">
    <location>
        <begin position="1"/>
        <end position="32"/>
    </location>
</feature>
<dbReference type="Gene3D" id="1.25.40.10">
    <property type="entry name" value="Tetratricopeptide repeat domain"/>
    <property type="match status" value="2"/>
</dbReference>
<dbReference type="PANTHER" id="PTHR12558">
    <property type="entry name" value="CELL DIVISION CYCLE 16,23,27"/>
    <property type="match status" value="1"/>
</dbReference>
<name>A0ABV6BEZ9_9GAMM</name>
<evidence type="ECO:0000256" key="1">
    <source>
        <dbReference type="PROSITE-ProRule" id="PRU00339"/>
    </source>
</evidence>
<dbReference type="InterPro" id="IPR011990">
    <property type="entry name" value="TPR-like_helical_dom_sf"/>
</dbReference>
<reference evidence="3 4" key="1">
    <citation type="submission" date="2024-09" db="EMBL/GenBank/DDBJ databases">
        <authorList>
            <person name="Sun Q."/>
            <person name="Mori K."/>
        </authorList>
    </citation>
    <scope>NUCLEOTIDE SEQUENCE [LARGE SCALE GENOMIC DNA]</scope>
    <source>
        <strain evidence="3 4">KCTC 23315</strain>
    </source>
</reference>
<evidence type="ECO:0000256" key="2">
    <source>
        <dbReference type="SAM" id="SignalP"/>
    </source>
</evidence>
<keyword evidence="4" id="KW-1185">Reference proteome</keyword>
<feature type="chain" id="PRO_5046476504" evidence="2">
    <location>
        <begin position="33"/>
        <end position="342"/>
    </location>
</feature>